<dbReference type="RefSeq" id="WP_378980970.1">
    <property type="nucleotide sequence ID" value="NZ_JBHSBW010000003.1"/>
</dbReference>
<sequence>MKKYKTAKELLLSYLENINDPNRAIELFSLDAIVELPYLKSEDRPWNWRGIENIYSLLRNIPNAFKNIYFENVQIHIETPDRIFAEYAMSCTIAGTGNKYSQTFVARIVAEKGEILFFRESIDMLQSPKVHQ</sequence>
<dbReference type="EMBL" id="JBHSBW010000003">
    <property type="protein sequence ID" value="MFC4209750.1"/>
    <property type="molecule type" value="Genomic_DNA"/>
</dbReference>
<dbReference type="Pfam" id="PF12680">
    <property type="entry name" value="SnoaL_2"/>
    <property type="match status" value="1"/>
</dbReference>
<evidence type="ECO:0000259" key="1">
    <source>
        <dbReference type="Pfam" id="PF12680"/>
    </source>
</evidence>
<evidence type="ECO:0000313" key="3">
    <source>
        <dbReference type="Proteomes" id="UP001595789"/>
    </source>
</evidence>
<accession>A0ABV8P6E8</accession>
<protein>
    <submittedName>
        <fullName evidence="2">Nuclear transport factor 2 family protein</fullName>
    </submittedName>
</protein>
<dbReference type="Proteomes" id="UP001595789">
    <property type="component" value="Unassembled WGS sequence"/>
</dbReference>
<name>A0ABV8P6E8_9SPHI</name>
<reference evidence="3" key="1">
    <citation type="journal article" date="2019" name="Int. J. Syst. Evol. Microbiol.">
        <title>The Global Catalogue of Microorganisms (GCM) 10K type strain sequencing project: providing services to taxonomists for standard genome sequencing and annotation.</title>
        <authorList>
            <consortium name="The Broad Institute Genomics Platform"/>
            <consortium name="The Broad Institute Genome Sequencing Center for Infectious Disease"/>
            <person name="Wu L."/>
            <person name="Ma J."/>
        </authorList>
    </citation>
    <scope>NUCLEOTIDE SEQUENCE [LARGE SCALE GENOMIC DNA]</scope>
    <source>
        <strain evidence="3">CCM 8691</strain>
    </source>
</reference>
<comment type="caution">
    <text evidence="2">The sequence shown here is derived from an EMBL/GenBank/DDBJ whole genome shotgun (WGS) entry which is preliminary data.</text>
</comment>
<proteinExistence type="predicted"/>
<organism evidence="2 3">
    <name type="scientific">Pedobacter lithocola</name>
    <dbReference type="NCBI Taxonomy" id="1908239"/>
    <lineage>
        <taxon>Bacteria</taxon>
        <taxon>Pseudomonadati</taxon>
        <taxon>Bacteroidota</taxon>
        <taxon>Sphingobacteriia</taxon>
        <taxon>Sphingobacteriales</taxon>
        <taxon>Sphingobacteriaceae</taxon>
        <taxon>Pedobacter</taxon>
    </lineage>
</organism>
<feature type="domain" description="SnoaL-like" evidence="1">
    <location>
        <begin position="19"/>
        <end position="115"/>
    </location>
</feature>
<dbReference type="InterPro" id="IPR037401">
    <property type="entry name" value="SnoaL-like"/>
</dbReference>
<dbReference type="InterPro" id="IPR032710">
    <property type="entry name" value="NTF2-like_dom_sf"/>
</dbReference>
<dbReference type="Gene3D" id="3.10.450.50">
    <property type="match status" value="1"/>
</dbReference>
<keyword evidence="3" id="KW-1185">Reference proteome</keyword>
<evidence type="ECO:0000313" key="2">
    <source>
        <dbReference type="EMBL" id="MFC4209750.1"/>
    </source>
</evidence>
<dbReference type="SUPFAM" id="SSF54427">
    <property type="entry name" value="NTF2-like"/>
    <property type="match status" value="1"/>
</dbReference>
<gene>
    <name evidence="2" type="ORF">ACFOWA_01070</name>
</gene>